<evidence type="ECO:0000313" key="1">
    <source>
        <dbReference type="EMBL" id="KKK82802.1"/>
    </source>
</evidence>
<protein>
    <submittedName>
        <fullName evidence="1">Uncharacterized protein</fullName>
    </submittedName>
</protein>
<accession>A0A0F8YN55</accession>
<sequence length="68" mass="8263">MNYLLYDRLEQMHHLSVLDNESRRYMPVYDNDGQISHYEKAREAMKLVISNYNREIRNIRNELGMSEV</sequence>
<organism evidence="1">
    <name type="scientific">marine sediment metagenome</name>
    <dbReference type="NCBI Taxonomy" id="412755"/>
    <lineage>
        <taxon>unclassified sequences</taxon>
        <taxon>metagenomes</taxon>
        <taxon>ecological metagenomes</taxon>
    </lineage>
</organism>
<gene>
    <name evidence="1" type="ORF">LCGC14_2799720</name>
</gene>
<name>A0A0F8YN55_9ZZZZ</name>
<proteinExistence type="predicted"/>
<reference evidence="1" key="1">
    <citation type="journal article" date="2015" name="Nature">
        <title>Complex archaea that bridge the gap between prokaryotes and eukaryotes.</title>
        <authorList>
            <person name="Spang A."/>
            <person name="Saw J.H."/>
            <person name="Jorgensen S.L."/>
            <person name="Zaremba-Niedzwiedzka K."/>
            <person name="Martijn J."/>
            <person name="Lind A.E."/>
            <person name="van Eijk R."/>
            <person name="Schleper C."/>
            <person name="Guy L."/>
            <person name="Ettema T.J."/>
        </authorList>
    </citation>
    <scope>NUCLEOTIDE SEQUENCE</scope>
</reference>
<dbReference type="AlphaFoldDB" id="A0A0F8YN55"/>
<dbReference type="EMBL" id="LAZR01052503">
    <property type="protein sequence ID" value="KKK82802.1"/>
    <property type="molecule type" value="Genomic_DNA"/>
</dbReference>
<comment type="caution">
    <text evidence="1">The sequence shown here is derived from an EMBL/GenBank/DDBJ whole genome shotgun (WGS) entry which is preliminary data.</text>
</comment>